<dbReference type="Proteomes" id="UP000789375">
    <property type="component" value="Unassembled WGS sequence"/>
</dbReference>
<reference evidence="2" key="1">
    <citation type="submission" date="2021-06" db="EMBL/GenBank/DDBJ databases">
        <authorList>
            <person name="Kallberg Y."/>
            <person name="Tangrot J."/>
            <person name="Rosling A."/>
        </authorList>
    </citation>
    <scope>NUCLEOTIDE SEQUENCE</scope>
    <source>
        <strain evidence="2">87-6 pot B 2015</strain>
    </source>
</reference>
<keyword evidence="3" id="KW-1185">Reference proteome</keyword>
<feature type="transmembrane region" description="Helical" evidence="1">
    <location>
        <begin position="139"/>
        <end position="161"/>
    </location>
</feature>
<keyword evidence="1" id="KW-0812">Transmembrane</keyword>
<organism evidence="2 3">
    <name type="scientific">Funneliformis mosseae</name>
    <name type="common">Endomycorrhizal fungus</name>
    <name type="synonym">Glomus mosseae</name>
    <dbReference type="NCBI Taxonomy" id="27381"/>
    <lineage>
        <taxon>Eukaryota</taxon>
        <taxon>Fungi</taxon>
        <taxon>Fungi incertae sedis</taxon>
        <taxon>Mucoromycota</taxon>
        <taxon>Glomeromycotina</taxon>
        <taxon>Glomeromycetes</taxon>
        <taxon>Glomerales</taxon>
        <taxon>Glomeraceae</taxon>
        <taxon>Funneliformis</taxon>
    </lineage>
</organism>
<name>A0A9N8V2R8_FUNMO</name>
<evidence type="ECO:0000313" key="3">
    <source>
        <dbReference type="Proteomes" id="UP000789375"/>
    </source>
</evidence>
<evidence type="ECO:0000256" key="1">
    <source>
        <dbReference type="SAM" id="Phobius"/>
    </source>
</evidence>
<dbReference type="EMBL" id="CAJVPP010000049">
    <property type="protein sequence ID" value="CAG8437587.1"/>
    <property type="molecule type" value="Genomic_DNA"/>
</dbReference>
<proteinExistence type="predicted"/>
<dbReference type="AlphaFoldDB" id="A0A9N8V2R8"/>
<feature type="transmembrane region" description="Helical" evidence="1">
    <location>
        <begin position="74"/>
        <end position="99"/>
    </location>
</feature>
<gene>
    <name evidence="2" type="ORF">FMOSSE_LOCUS526</name>
</gene>
<keyword evidence="1" id="KW-1133">Transmembrane helix</keyword>
<protein>
    <submittedName>
        <fullName evidence="2">11907_t:CDS:1</fullName>
    </submittedName>
</protein>
<keyword evidence="1" id="KW-0472">Membrane</keyword>
<comment type="caution">
    <text evidence="2">The sequence shown here is derived from an EMBL/GenBank/DDBJ whole genome shotgun (WGS) entry which is preliminary data.</text>
</comment>
<evidence type="ECO:0000313" key="2">
    <source>
        <dbReference type="EMBL" id="CAG8437587.1"/>
    </source>
</evidence>
<accession>A0A9N8V2R8</accession>
<sequence>MVNANPNVPNAPVGNINVSNVGNVNAPNVGGQLTPELQKILDSLTPRQRRRYDNSNQNVELLEMIRDERQKSEISWEIVSVAIYIIITVAITLANALYFKSDKSTKNFSLIINSVYYGTKFDIMGIKVEIDGTIYNKNFAFIISIPIMLGLLIAVILGVYVQSPVITVNFVNVGLEVSRGYHQIGCSLV</sequence>